<protein>
    <submittedName>
        <fullName evidence="1">Uncharacterized protein</fullName>
    </submittedName>
</protein>
<name>A0ACC1H800_9FUNG</name>
<reference evidence="1" key="1">
    <citation type="submission" date="2022-06" db="EMBL/GenBank/DDBJ databases">
        <title>Phylogenomic reconstructions and comparative analyses of Kickxellomycotina fungi.</title>
        <authorList>
            <person name="Reynolds N.K."/>
            <person name="Stajich J.E."/>
            <person name="Barry K."/>
            <person name="Grigoriev I.V."/>
            <person name="Crous P."/>
            <person name="Smith M.E."/>
        </authorList>
    </citation>
    <scope>NUCLEOTIDE SEQUENCE</scope>
    <source>
        <strain evidence="1">RSA 2271</strain>
    </source>
</reference>
<organism evidence="1 2">
    <name type="scientific">Spiromyces aspiralis</name>
    <dbReference type="NCBI Taxonomy" id="68401"/>
    <lineage>
        <taxon>Eukaryota</taxon>
        <taxon>Fungi</taxon>
        <taxon>Fungi incertae sedis</taxon>
        <taxon>Zoopagomycota</taxon>
        <taxon>Kickxellomycotina</taxon>
        <taxon>Kickxellomycetes</taxon>
        <taxon>Kickxellales</taxon>
        <taxon>Kickxellaceae</taxon>
        <taxon>Spiromyces</taxon>
    </lineage>
</organism>
<keyword evidence="2" id="KW-1185">Reference proteome</keyword>
<dbReference type="EMBL" id="JAMZIH010009821">
    <property type="protein sequence ID" value="KAJ1669576.1"/>
    <property type="molecule type" value="Genomic_DNA"/>
</dbReference>
<proteinExistence type="predicted"/>
<gene>
    <name evidence="1" type="ORF">EV182_008698</name>
</gene>
<dbReference type="Proteomes" id="UP001145114">
    <property type="component" value="Unassembled WGS sequence"/>
</dbReference>
<evidence type="ECO:0000313" key="1">
    <source>
        <dbReference type="EMBL" id="KAJ1669576.1"/>
    </source>
</evidence>
<feature type="non-terminal residue" evidence="1">
    <location>
        <position position="104"/>
    </location>
</feature>
<evidence type="ECO:0000313" key="2">
    <source>
        <dbReference type="Proteomes" id="UP001145114"/>
    </source>
</evidence>
<comment type="caution">
    <text evidence="1">The sequence shown here is derived from an EMBL/GenBank/DDBJ whole genome shotgun (WGS) entry which is preliminary data.</text>
</comment>
<sequence>MEAWRIAFRQVSHEWHVFCMFDSVLQEEGGKQAKPSRLADVTQQAAAKEDRRWKKMWQVDIAAELRWMLGPETQFCRVQEGVLQAIMQQESLIMVVMGTGSSKS</sequence>
<accession>A0ACC1H800</accession>